<proteinExistence type="predicted"/>
<dbReference type="AlphaFoldDB" id="A0A6G1GKL0"/>
<dbReference type="Pfam" id="PF00179">
    <property type="entry name" value="UQ_con"/>
    <property type="match status" value="1"/>
</dbReference>
<dbReference type="Gene3D" id="3.10.110.10">
    <property type="entry name" value="Ubiquitin Conjugating Enzyme"/>
    <property type="match status" value="1"/>
</dbReference>
<gene>
    <name evidence="2" type="ORF">K402DRAFT_415553</name>
</gene>
<dbReference type="SUPFAM" id="SSF54495">
    <property type="entry name" value="UBC-like"/>
    <property type="match status" value="1"/>
</dbReference>
<reference evidence="2" key="1">
    <citation type="journal article" date="2020" name="Stud. Mycol.">
        <title>101 Dothideomycetes genomes: a test case for predicting lifestyles and emergence of pathogens.</title>
        <authorList>
            <person name="Haridas S."/>
            <person name="Albert R."/>
            <person name="Binder M."/>
            <person name="Bloem J."/>
            <person name="Labutti K."/>
            <person name="Salamov A."/>
            <person name="Andreopoulos B."/>
            <person name="Baker S."/>
            <person name="Barry K."/>
            <person name="Bills G."/>
            <person name="Bluhm B."/>
            <person name="Cannon C."/>
            <person name="Castanera R."/>
            <person name="Culley D."/>
            <person name="Daum C."/>
            <person name="Ezra D."/>
            <person name="Gonzalez J."/>
            <person name="Henrissat B."/>
            <person name="Kuo A."/>
            <person name="Liang C."/>
            <person name="Lipzen A."/>
            <person name="Lutzoni F."/>
            <person name="Magnuson J."/>
            <person name="Mondo S."/>
            <person name="Nolan M."/>
            <person name="Ohm R."/>
            <person name="Pangilinan J."/>
            <person name="Park H.-J."/>
            <person name="Ramirez L."/>
            <person name="Alfaro M."/>
            <person name="Sun H."/>
            <person name="Tritt A."/>
            <person name="Yoshinaga Y."/>
            <person name="Zwiers L.-H."/>
            <person name="Turgeon B."/>
            <person name="Goodwin S."/>
            <person name="Spatafora J."/>
            <person name="Crous P."/>
            <person name="Grigoriev I."/>
        </authorList>
    </citation>
    <scope>NUCLEOTIDE SEQUENCE</scope>
    <source>
        <strain evidence="2">CBS 113979</strain>
    </source>
</reference>
<dbReference type="OrthoDB" id="5596422at2759"/>
<protein>
    <recommendedName>
        <fullName evidence="1">UBC core domain-containing protein</fullName>
    </recommendedName>
</protein>
<sequence length="293" mass="31442">MTLSSLAKQNLLTEFASLQYACPEGLYVALTPGDPTLWAGVLFVRRGPYAPAILRFHISFQLDFPSGPPLLTFSTEIFHPLLTPLTTYTYTTNSSDSDPVSATDEERLPPGGFSLRHGFPHWFGRARRSAASSRTASGSHHGSDSVATLVPSTGISMSGEVPLLARKDTSVYEVLEYLRSAFSNEDIIDAVPLESAANPGAWHAWHAYKGASLRPVSGLSSSRNSQEFGSGPSVASYDAGVAGKARKPGQWNWEGVWEERVKKGLQASLSDPVLFGGIGAGEDAVCCPFPPRL</sequence>
<organism evidence="2 3">
    <name type="scientific">Aulographum hederae CBS 113979</name>
    <dbReference type="NCBI Taxonomy" id="1176131"/>
    <lineage>
        <taxon>Eukaryota</taxon>
        <taxon>Fungi</taxon>
        <taxon>Dikarya</taxon>
        <taxon>Ascomycota</taxon>
        <taxon>Pezizomycotina</taxon>
        <taxon>Dothideomycetes</taxon>
        <taxon>Pleosporomycetidae</taxon>
        <taxon>Aulographales</taxon>
        <taxon>Aulographaceae</taxon>
    </lineage>
</organism>
<evidence type="ECO:0000313" key="3">
    <source>
        <dbReference type="Proteomes" id="UP000800041"/>
    </source>
</evidence>
<evidence type="ECO:0000259" key="1">
    <source>
        <dbReference type="Pfam" id="PF00179"/>
    </source>
</evidence>
<feature type="domain" description="UBC core" evidence="1">
    <location>
        <begin position="12"/>
        <end position="82"/>
    </location>
</feature>
<dbReference type="Proteomes" id="UP000800041">
    <property type="component" value="Unassembled WGS sequence"/>
</dbReference>
<dbReference type="InterPro" id="IPR016135">
    <property type="entry name" value="UBQ-conjugating_enzyme/RWD"/>
</dbReference>
<name>A0A6G1GKL0_9PEZI</name>
<accession>A0A6G1GKL0</accession>
<dbReference type="EMBL" id="ML977201">
    <property type="protein sequence ID" value="KAF1981354.1"/>
    <property type="molecule type" value="Genomic_DNA"/>
</dbReference>
<keyword evidence="3" id="KW-1185">Reference proteome</keyword>
<dbReference type="InterPro" id="IPR000608">
    <property type="entry name" value="UBC"/>
</dbReference>
<dbReference type="CDD" id="cd23814">
    <property type="entry name" value="UEV_AKTIP"/>
    <property type="match status" value="1"/>
</dbReference>
<evidence type="ECO:0000313" key="2">
    <source>
        <dbReference type="EMBL" id="KAF1981354.1"/>
    </source>
</evidence>